<dbReference type="InterPro" id="IPR014729">
    <property type="entry name" value="Rossmann-like_a/b/a_fold"/>
</dbReference>
<accession>A0A9X9S3F1</accession>
<dbReference type="GO" id="GO:0006529">
    <property type="term" value="P:asparagine biosynthetic process"/>
    <property type="evidence" value="ECO:0007669"/>
    <property type="project" value="InterPro"/>
</dbReference>
<evidence type="ECO:0000313" key="2">
    <source>
        <dbReference type="EMBL" id="WAI01189.1"/>
    </source>
</evidence>
<dbReference type="Gene3D" id="3.60.20.10">
    <property type="entry name" value="Glutamine Phosphoribosylpyrophosphate, subunit 1, domain 1"/>
    <property type="match status" value="1"/>
</dbReference>
<feature type="domain" description="Asparagine synthetase" evidence="1">
    <location>
        <begin position="205"/>
        <end position="437"/>
    </location>
</feature>
<dbReference type="InterPro" id="IPR051786">
    <property type="entry name" value="ASN_synthetase/amidase"/>
</dbReference>
<dbReference type="GeneID" id="76835910"/>
<dbReference type="Gene3D" id="3.40.50.620">
    <property type="entry name" value="HUPs"/>
    <property type="match status" value="1"/>
</dbReference>
<sequence length="556" mass="64997">MTKGIVHLKNQYLPWNEFKSGQITYWFKGNIFYKNKLLNNSETVNLLISIVPFEEILTKVLNELNGEYAIVIETPETVVAIVDRIRSIPLFYAMNGIGVVFSDDANYLRESLNSSFNEENGAELLVTGFVTGSETLFNGISQLQAGDYLRYGKTDGSLTTSHYHRFWHGNYFLDSEEELMNRLDETFVHVFQRLIESTKGLQIVVPLSGGLDSRIIVSMLKRLGVDDVICFTYGKKGDKEAEISRQVAEALGYEWHFVEYTKEKLYKCYHSEIMESYHAFSGNLIALPHIQDFIAINELKENGKIPENSVFVPGHSGDMLAGSHIPLDYVQPQTYTYEKFLEDSLNKHHTLWKWEDEKLESLFKQRIRKSVGDISIHDNESCANAMELFDFNERQAKYIVNSVRAYEFFNYGWRLPLWDSELINFYLRVPLKYRIAQELYIKYVNKCLFGDNFKFLRNIECTTSIVEKENSPNKILRYMSLINNTTKNFSDIRWYRYFKFPLLSRLYLVRKYDLRNINKFKSIKIWSQNIHQIFVSLGGYQSMTYLIQTIKKANND</sequence>
<dbReference type="InterPro" id="IPR029055">
    <property type="entry name" value="Ntn_hydrolases_N"/>
</dbReference>
<dbReference type="GO" id="GO:0004066">
    <property type="term" value="F:asparagine synthase (glutamine-hydrolyzing) activity"/>
    <property type="evidence" value="ECO:0007669"/>
    <property type="project" value="InterPro"/>
</dbReference>
<dbReference type="SUPFAM" id="SSF56235">
    <property type="entry name" value="N-terminal nucleophile aminohydrolases (Ntn hydrolases)"/>
    <property type="match status" value="1"/>
</dbReference>
<keyword evidence="3" id="KW-1185">Reference proteome</keyword>
<organism evidence="2 3">
    <name type="scientific">Methanogenium organophilum</name>
    <dbReference type="NCBI Taxonomy" id="2199"/>
    <lineage>
        <taxon>Archaea</taxon>
        <taxon>Methanobacteriati</taxon>
        <taxon>Methanobacteriota</taxon>
        <taxon>Stenosarchaea group</taxon>
        <taxon>Methanomicrobia</taxon>
        <taxon>Methanomicrobiales</taxon>
        <taxon>Methanomicrobiaceae</taxon>
        <taxon>Methanogenium</taxon>
    </lineage>
</organism>
<proteinExistence type="predicted"/>
<dbReference type="PANTHER" id="PTHR43284">
    <property type="entry name" value="ASPARAGINE SYNTHETASE (GLUTAMINE-HYDROLYZING)"/>
    <property type="match status" value="1"/>
</dbReference>
<dbReference type="Pfam" id="PF00733">
    <property type="entry name" value="Asn_synthase"/>
    <property type="match status" value="1"/>
</dbReference>
<dbReference type="InterPro" id="IPR001962">
    <property type="entry name" value="Asn_synthase"/>
</dbReference>
<name>A0A9X9S3F1_METOG</name>
<dbReference type="KEGG" id="mou:OU421_12370"/>
<dbReference type="SUPFAM" id="SSF52402">
    <property type="entry name" value="Adenine nucleotide alpha hydrolases-like"/>
    <property type="match status" value="1"/>
</dbReference>
<reference evidence="2" key="1">
    <citation type="submission" date="2022-11" db="EMBL/GenBank/DDBJ databases">
        <title>Complete genome sequence of Methanogenium organophilum DSM 3596.</title>
        <authorList>
            <person name="Chen S.-C."/>
            <person name="Lai S.-J."/>
            <person name="You Y.-T."/>
        </authorList>
    </citation>
    <scope>NUCLEOTIDE SEQUENCE</scope>
    <source>
        <strain evidence="2">DSM 3596</strain>
    </source>
</reference>
<dbReference type="PANTHER" id="PTHR43284:SF1">
    <property type="entry name" value="ASPARAGINE SYNTHETASE"/>
    <property type="match status" value="1"/>
</dbReference>
<gene>
    <name evidence="2" type="ORF">OU421_12370</name>
</gene>
<evidence type="ECO:0000313" key="3">
    <source>
        <dbReference type="Proteomes" id="UP001163096"/>
    </source>
</evidence>
<protein>
    <submittedName>
        <fullName evidence="2">Asparagine synthase-related protein</fullName>
    </submittedName>
</protein>
<dbReference type="RefSeq" id="WP_268186408.1">
    <property type="nucleotide sequence ID" value="NZ_CP113361.1"/>
</dbReference>
<dbReference type="AlphaFoldDB" id="A0A9X9S3F1"/>
<dbReference type="EMBL" id="CP113361">
    <property type="protein sequence ID" value="WAI01189.1"/>
    <property type="molecule type" value="Genomic_DNA"/>
</dbReference>
<dbReference type="CDD" id="cd01991">
    <property type="entry name" value="Asn_synthase_B_C"/>
    <property type="match status" value="1"/>
</dbReference>
<dbReference type="Proteomes" id="UP001163096">
    <property type="component" value="Chromosome"/>
</dbReference>
<evidence type="ECO:0000259" key="1">
    <source>
        <dbReference type="Pfam" id="PF00733"/>
    </source>
</evidence>